<dbReference type="Pfam" id="PF25989">
    <property type="entry name" value="YknX_C"/>
    <property type="match status" value="1"/>
</dbReference>
<dbReference type="InterPro" id="IPR058625">
    <property type="entry name" value="MdtA-like_BSH"/>
</dbReference>
<dbReference type="AlphaFoldDB" id="A0A1G8C8H0"/>
<dbReference type="Pfam" id="PF25917">
    <property type="entry name" value="BSH_RND"/>
    <property type="match status" value="1"/>
</dbReference>
<dbReference type="GO" id="GO:0015562">
    <property type="term" value="F:efflux transmembrane transporter activity"/>
    <property type="evidence" value="ECO:0007669"/>
    <property type="project" value="InterPro"/>
</dbReference>
<keyword evidence="2" id="KW-0175">Coiled coil</keyword>
<dbReference type="Gene3D" id="1.10.287.470">
    <property type="entry name" value="Helix hairpin bin"/>
    <property type="match status" value="1"/>
</dbReference>
<dbReference type="InterPro" id="IPR006143">
    <property type="entry name" value="RND_pump_MFP"/>
</dbReference>
<comment type="similarity">
    <text evidence="1">Belongs to the membrane fusion protein (MFP) (TC 8.A.1) family.</text>
</comment>
<feature type="domain" description="Multidrug resistance protein MdtA-like beta-barrel" evidence="4">
    <location>
        <begin position="230"/>
        <end position="284"/>
    </location>
</feature>
<dbReference type="PANTHER" id="PTHR30158">
    <property type="entry name" value="ACRA/E-RELATED COMPONENT OF DRUG EFFLUX TRANSPORTER"/>
    <property type="match status" value="1"/>
</dbReference>
<dbReference type="InterPro" id="IPR058626">
    <property type="entry name" value="MdtA-like_b-barrel"/>
</dbReference>
<dbReference type="STRING" id="702745.SAMN05421818_103177"/>
<evidence type="ECO:0000259" key="3">
    <source>
        <dbReference type="Pfam" id="PF25917"/>
    </source>
</evidence>
<evidence type="ECO:0000256" key="1">
    <source>
        <dbReference type="ARBA" id="ARBA00009477"/>
    </source>
</evidence>
<evidence type="ECO:0000259" key="4">
    <source>
        <dbReference type="Pfam" id="PF25944"/>
    </source>
</evidence>
<dbReference type="NCBIfam" id="TIGR01730">
    <property type="entry name" value="RND_mfp"/>
    <property type="match status" value="1"/>
</dbReference>
<dbReference type="Gene3D" id="2.40.420.20">
    <property type="match status" value="1"/>
</dbReference>
<dbReference type="Gene3D" id="2.40.50.100">
    <property type="match status" value="1"/>
</dbReference>
<evidence type="ECO:0000313" key="7">
    <source>
        <dbReference type="Proteomes" id="UP000243588"/>
    </source>
</evidence>
<organism evidence="6 7">
    <name type="scientific">Myroides phaeus</name>
    <dbReference type="NCBI Taxonomy" id="702745"/>
    <lineage>
        <taxon>Bacteria</taxon>
        <taxon>Pseudomonadati</taxon>
        <taxon>Bacteroidota</taxon>
        <taxon>Flavobacteriia</taxon>
        <taxon>Flavobacteriales</taxon>
        <taxon>Flavobacteriaceae</taxon>
        <taxon>Myroides</taxon>
    </lineage>
</organism>
<dbReference type="GO" id="GO:0030313">
    <property type="term" value="C:cell envelope"/>
    <property type="evidence" value="ECO:0007669"/>
    <property type="project" value="UniProtKB-SubCell"/>
</dbReference>
<keyword evidence="7" id="KW-1185">Reference proteome</keyword>
<feature type="domain" description="YknX-like C-terminal permuted SH3-like" evidence="5">
    <location>
        <begin position="300"/>
        <end position="367"/>
    </location>
</feature>
<dbReference type="Pfam" id="PF25944">
    <property type="entry name" value="Beta-barrel_RND"/>
    <property type="match status" value="1"/>
</dbReference>
<dbReference type="PROSITE" id="PS51257">
    <property type="entry name" value="PROKAR_LIPOPROTEIN"/>
    <property type="match status" value="1"/>
</dbReference>
<proteinExistence type="inferred from homology"/>
<accession>A0A1G8C8H0</accession>
<feature type="domain" description="Multidrug resistance protein MdtA-like barrel-sandwich hybrid" evidence="3">
    <location>
        <begin position="61"/>
        <end position="201"/>
    </location>
</feature>
<evidence type="ECO:0000313" key="6">
    <source>
        <dbReference type="EMBL" id="SDH41613.1"/>
    </source>
</evidence>
<feature type="coiled-coil region" evidence="2">
    <location>
        <begin position="138"/>
        <end position="165"/>
    </location>
</feature>
<dbReference type="InterPro" id="IPR058637">
    <property type="entry name" value="YknX-like_C"/>
</dbReference>
<dbReference type="GO" id="GO:0046677">
    <property type="term" value="P:response to antibiotic"/>
    <property type="evidence" value="ECO:0007669"/>
    <property type="project" value="TreeGrafter"/>
</dbReference>
<sequence length="384" mass="41286">MKRYFYTTVLAALAISVTSCGKKDQQAPAHGPMPYKVIEVPTQNVIGYNTFPTTIQGKTTSSVRAKIAGYIQELYVDEGSIVKKGQPLFRLETNMLNESADAAKASIRTAEAQVSVAQVNVDKLTPLVQKGIISAIELKTAEANLASAKSQLAAAKAQYQSIVANIDYSIIKSPIDGIVGAINYRVGSLVSPSDPNPLTIVSDDSEMFAYFSMNEKDYFNFLENIPGKSLKEKVANLPEVKLVLANGQTYETPGKIETITGQINTATGTVQVRALFPNSGHILSNGNSGKLLVPQEHKDVVVVPESATFEQQGQVYVFAVVNDTAKAAKIEVIDRVNKLAVVKEGLKQGDKIVGAGLGTLRPGTAITPQPVKFESINENIHTTF</sequence>
<gene>
    <name evidence="6" type="ORF">SAMN05421818_103177</name>
</gene>
<protein>
    <submittedName>
        <fullName evidence="6">Membrane fusion protein, multidrug efflux system</fullName>
    </submittedName>
</protein>
<name>A0A1G8C8H0_9FLAO</name>
<dbReference type="RefSeq" id="WP_090405864.1">
    <property type="nucleotide sequence ID" value="NZ_FNDQ01000003.1"/>
</dbReference>
<dbReference type="SUPFAM" id="SSF111369">
    <property type="entry name" value="HlyD-like secretion proteins"/>
    <property type="match status" value="1"/>
</dbReference>
<dbReference type="PANTHER" id="PTHR30158:SF23">
    <property type="entry name" value="MULTIDRUG RESISTANCE PROTEIN MEXA"/>
    <property type="match status" value="1"/>
</dbReference>
<evidence type="ECO:0000259" key="5">
    <source>
        <dbReference type="Pfam" id="PF25989"/>
    </source>
</evidence>
<reference evidence="7" key="1">
    <citation type="submission" date="2016-10" db="EMBL/GenBank/DDBJ databases">
        <authorList>
            <person name="Varghese N."/>
            <person name="Submissions S."/>
        </authorList>
    </citation>
    <scope>NUCLEOTIDE SEQUENCE [LARGE SCALE GENOMIC DNA]</scope>
    <source>
        <strain evidence="7">DSM 23313</strain>
    </source>
</reference>
<evidence type="ECO:0000256" key="2">
    <source>
        <dbReference type="SAM" id="Coils"/>
    </source>
</evidence>
<dbReference type="Proteomes" id="UP000243588">
    <property type="component" value="Unassembled WGS sequence"/>
</dbReference>
<dbReference type="GO" id="GO:0005886">
    <property type="term" value="C:plasma membrane"/>
    <property type="evidence" value="ECO:0007669"/>
    <property type="project" value="TreeGrafter"/>
</dbReference>
<dbReference type="Gene3D" id="2.40.30.170">
    <property type="match status" value="1"/>
</dbReference>
<dbReference type="EMBL" id="FNDQ01000003">
    <property type="protein sequence ID" value="SDH41613.1"/>
    <property type="molecule type" value="Genomic_DNA"/>
</dbReference>